<dbReference type="InterPro" id="IPR023198">
    <property type="entry name" value="PGP-like_dom2"/>
</dbReference>
<name>A0A1Y1S2G5_9SPIO</name>
<dbReference type="STRING" id="1963862.B4O97_05010"/>
<comment type="caution">
    <text evidence="1">The sequence shown here is derived from an EMBL/GenBank/DDBJ whole genome shotgun (WGS) entry which is preliminary data.</text>
</comment>
<gene>
    <name evidence="1" type="ORF">B4O97_05010</name>
</gene>
<dbReference type="CDD" id="cd02603">
    <property type="entry name" value="HAD_sEH-N_like"/>
    <property type="match status" value="1"/>
</dbReference>
<dbReference type="EMBL" id="MWQY01000004">
    <property type="protein sequence ID" value="ORC36987.1"/>
    <property type="molecule type" value="Genomic_DNA"/>
</dbReference>
<dbReference type="Proteomes" id="UP000192343">
    <property type="component" value="Unassembled WGS sequence"/>
</dbReference>
<dbReference type="Gene3D" id="1.10.150.240">
    <property type="entry name" value="Putative phosphatase, domain 2"/>
    <property type="match status" value="1"/>
</dbReference>
<dbReference type="AlphaFoldDB" id="A0A1Y1S2G5"/>
<dbReference type="OrthoDB" id="359207at2"/>
<dbReference type="Gene3D" id="3.40.50.1000">
    <property type="entry name" value="HAD superfamily/HAD-like"/>
    <property type="match status" value="1"/>
</dbReference>
<organism evidence="1 2">
    <name type="scientific">Marispirochaeta aestuarii</name>
    <dbReference type="NCBI Taxonomy" id="1963862"/>
    <lineage>
        <taxon>Bacteria</taxon>
        <taxon>Pseudomonadati</taxon>
        <taxon>Spirochaetota</taxon>
        <taxon>Spirochaetia</taxon>
        <taxon>Spirochaetales</taxon>
        <taxon>Spirochaetaceae</taxon>
        <taxon>Marispirochaeta</taxon>
    </lineage>
</organism>
<evidence type="ECO:0000313" key="2">
    <source>
        <dbReference type="Proteomes" id="UP000192343"/>
    </source>
</evidence>
<sequence>MLIIFDMGNVVYRSVDILPAFAGKTGISLEYLKDVLQDDFLGLTTGHITTEEFWERFSRELGVNGHEDYLASLFHPEEDPQMISFLRQLRQAGHRVVCGTNTIDSHYKIHMERGDYDHFHAVYASHCIHLAKPDPEFFRYIISREKELNTYSGKELFIDDRAENVHAAREVGIAAHCYTDHENLSGFFVEQGIHLQA</sequence>
<keyword evidence="2" id="KW-1185">Reference proteome</keyword>
<evidence type="ECO:0008006" key="3">
    <source>
        <dbReference type="Google" id="ProtNLM"/>
    </source>
</evidence>
<accession>A0A1Y1S2G5</accession>
<dbReference type="PANTHER" id="PTHR43611:SF3">
    <property type="entry name" value="FLAVIN MONONUCLEOTIDE HYDROLASE 1, CHLOROPLATIC"/>
    <property type="match status" value="1"/>
</dbReference>
<dbReference type="InterPro" id="IPR023214">
    <property type="entry name" value="HAD_sf"/>
</dbReference>
<dbReference type="PANTHER" id="PTHR43611">
    <property type="entry name" value="ALPHA-D-GLUCOSE 1-PHOSPHATE PHOSPHATASE"/>
    <property type="match status" value="1"/>
</dbReference>
<dbReference type="Pfam" id="PF00702">
    <property type="entry name" value="Hydrolase"/>
    <property type="match status" value="1"/>
</dbReference>
<dbReference type="SUPFAM" id="SSF56784">
    <property type="entry name" value="HAD-like"/>
    <property type="match status" value="1"/>
</dbReference>
<dbReference type="RefSeq" id="WP_083048880.1">
    <property type="nucleotide sequence ID" value="NZ_MWQY01000004.1"/>
</dbReference>
<evidence type="ECO:0000313" key="1">
    <source>
        <dbReference type="EMBL" id="ORC36987.1"/>
    </source>
</evidence>
<reference evidence="1 2" key="1">
    <citation type="submission" date="2017-03" db="EMBL/GenBank/DDBJ databases">
        <title>Draft Genome sequence of Marispirochaeta sp. strain JC444.</title>
        <authorList>
            <person name="Shivani Y."/>
            <person name="Subhash Y."/>
            <person name="Sasikala C."/>
            <person name="Ramana C."/>
        </authorList>
    </citation>
    <scope>NUCLEOTIDE SEQUENCE [LARGE SCALE GENOMIC DNA]</scope>
    <source>
        <strain evidence="1 2">JC444</strain>
    </source>
</reference>
<protein>
    <recommendedName>
        <fullName evidence="3">Haloacid dehalogenase</fullName>
    </recommendedName>
</protein>
<dbReference type="InterPro" id="IPR036412">
    <property type="entry name" value="HAD-like_sf"/>
</dbReference>
<proteinExistence type="predicted"/>